<dbReference type="InterPro" id="IPR049191">
    <property type="entry name" value="SutA_RBD"/>
</dbReference>
<dbReference type="Proteomes" id="UP000218554">
    <property type="component" value="Chromosome"/>
</dbReference>
<dbReference type="Pfam" id="PF20661">
    <property type="entry name" value="SutA-RBD"/>
    <property type="match status" value="1"/>
</dbReference>
<name>L8MA46_METFU</name>
<dbReference type="RefSeq" id="WP_003448613.1">
    <property type="nucleotide sequence ID" value="NZ_AJMR01000031.1"/>
</dbReference>
<accession>L8MA46</accession>
<reference evidence="1 2" key="2">
    <citation type="journal article" date="2017" name="Int. J. Syst. Evol. Microbiol.">
        <title>Pseudomonas furukawaii sp. nov., a polychlorinated biphenyl-degrading bacterium isolated from biphenyl-contaminated soil in Japan.</title>
        <authorList>
            <person name="Kimura N."/>
            <person name="Watanabe T."/>
            <person name="Suenaga H."/>
            <person name="Fujihara H."/>
            <person name="Futagami T."/>
            <person name="Goto M."/>
            <person name="Hanada S."/>
            <person name="Hirose J."/>
        </authorList>
    </citation>
    <scope>NUCLEOTIDE SEQUENCE [LARGE SCALE GENOMIC DNA]</scope>
    <source>
        <strain evidence="2">DSM 10086 / NBRC 110670 / KF707</strain>
    </source>
</reference>
<gene>
    <name evidence="1" type="ORF">KF707C_49650</name>
</gene>
<dbReference type="AlphaFoldDB" id="L8MA46"/>
<reference evidence="2" key="1">
    <citation type="submission" date="2015-05" db="EMBL/GenBank/DDBJ databases">
        <title>Draft genome sequencing of a biphenyl-degrading bacterium, Pseudomonas balearica KF707 (=NBRC110670).</title>
        <authorList>
            <person name="Kimura N."/>
            <person name="Hirose J."/>
            <person name="Watanabe T."/>
            <person name="Suenaga H."/>
            <person name="Fujihara H."/>
            <person name="Noguchi M."/>
            <person name="Hashimoto M."/>
            <person name="Shimodaira J."/>
            <person name="Tsuchikane K."/>
            <person name="Hosoyama A."/>
            <person name="Yamazoe A."/>
            <person name="Fujita N."/>
            <person name="Furukawa K."/>
        </authorList>
    </citation>
    <scope>NUCLEOTIDE SEQUENCE [LARGE SCALE GENOMIC DNA]</scope>
    <source>
        <strain evidence="2">DSM 10086 / NBRC 110670 / KF707</strain>
    </source>
</reference>
<dbReference type="EMBL" id="AP014862">
    <property type="protein sequence ID" value="BAU76653.1"/>
    <property type="molecule type" value="Genomic_DNA"/>
</dbReference>
<sequence>MSDFETNRARSQLDEQTRAFLEKGGAITKVPTGKSGWDPDRKKSQWSKAQPKPPAS</sequence>
<accession>A0A143SY23</accession>
<dbReference type="KEGG" id="pfuw:KF707C_49650"/>
<proteinExistence type="predicted"/>
<evidence type="ECO:0000313" key="2">
    <source>
        <dbReference type="Proteomes" id="UP000218554"/>
    </source>
</evidence>
<evidence type="ECO:0000313" key="1">
    <source>
        <dbReference type="EMBL" id="BAU76653.1"/>
    </source>
</evidence>
<dbReference type="eggNOG" id="ENOG5032PBD">
    <property type="taxonomic scope" value="Bacteria"/>
</dbReference>
<protein>
    <submittedName>
        <fullName evidence="1">Uncharacterized protein</fullName>
    </submittedName>
</protein>
<keyword evidence="2" id="KW-1185">Reference proteome</keyword>
<organism evidence="1 2">
    <name type="scientific">Metapseudomonas furukawaii</name>
    <name type="common">Pseudomonas furukawaii</name>
    <dbReference type="NCBI Taxonomy" id="1149133"/>
    <lineage>
        <taxon>Bacteria</taxon>
        <taxon>Pseudomonadati</taxon>
        <taxon>Pseudomonadota</taxon>
        <taxon>Gammaproteobacteria</taxon>
        <taxon>Pseudomonadales</taxon>
        <taxon>Pseudomonadaceae</taxon>
        <taxon>Metapseudomonas</taxon>
    </lineage>
</organism>